<protein>
    <submittedName>
        <fullName evidence="1">Uncharacterized protein</fullName>
    </submittedName>
</protein>
<evidence type="ECO:0000313" key="2">
    <source>
        <dbReference type="Proteomes" id="UP000222542"/>
    </source>
</evidence>
<dbReference type="AlphaFoldDB" id="A0A2G3A477"/>
<dbReference type="STRING" id="4072.A0A2G3A477"/>
<proteinExistence type="predicted"/>
<organism evidence="1 2">
    <name type="scientific">Capsicum annuum</name>
    <name type="common">Capsicum pepper</name>
    <dbReference type="NCBI Taxonomy" id="4072"/>
    <lineage>
        <taxon>Eukaryota</taxon>
        <taxon>Viridiplantae</taxon>
        <taxon>Streptophyta</taxon>
        <taxon>Embryophyta</taxon>
        <taxon>Tracheophyta</taxon>
        <taxon>Spermatophyta</taxon>
        <taxon>Magnoliopsida</taxon>
        <taxon>eudicotyledons</taxon>
        <taxon>Gunneridae</taxon>
        <taxon>Pentapetalae</taxon>
        <taxon>asterids</taxon>
        <taxon>lamiids</taxon>
        <taxon>Solanales</taxon>
        <taxon>Solanaceae</taxon>
        <taxon>Solanoideae</taxon>
        <taxon>Capsiceae</taxon>
        <taxon>Capsicum</taxon>
    </lineage>
</organism>
<reference evidence="1 2" key="1">
    <citation type="journal article" date="2014" name="Nat. Genet.">
        <title>Genome sequence of the hot pepper provides insights into the evolution of pungency in Capsicum species.</title>
        <authorList>
            <person name="Kim S."/>
            <person name="Park M."/>
            <person name="Yeom S.I."/>
            <person name="Kim Y.M."/>
            <person name="Lee J.M."/>
            <person name="Lee H.A."/>
            <person name="Seo E."/>
            <person name="Choi J."/>
            <person name="Cheong K."/>
            <person name="Kim K.T."/>
            <person name="Jung K."/>
            <person name="Lee G.W."/>
            <person name="Oh S.K."/>
            <person name="Bae C."/>
            <person name="Kim S.B."/>
            <person name="Lee H.Y."/>
            <person name="Kim S.Y."/>
            <person name="Kim M.S."/>
            <person name="Kang B.C."/>
            <person name="Jo Y.D."/>
            <person name="Yang H.B."/>
            <person name="Jeong H.J."/>
            <person name="Kang W.H."/>
            <person name="Kwon J.K."/>
            <person name="Shin C."/>
            <person name="Lim J.Y."/>
            <person name="Park J.H."/>
            <person name="Huh J.H."/>
            <person name="Kim J.S."/>
            <person name="Kim B.D."/>
            <person name="Cohen O."/>
            <person name="Paran I."/>
            <person name="Suh M.C."/>
            <person name="Lee S.B."/>
            <person name="Kim Y.K."/>
            <person name="Shin Y."/>
            <person name="Noh S.J."/>
            <person name="Park J."/>
            <person name="Seo Y.S."/>
            <person name="Kwon S.Y."/>
            <person name="Kim H.A."/>
            <person name="Park J.M."/>
            <person name="Kim H.J."/>
            <person name="Choi S.B."/>
            <person name="Bosland P.W."/>
            <person name="Reeves G."/>
            <person name="Jo S.H."/>
            <person name="Lee B.W."/>
            <person name="Cho H.T."/>
            <person name="Choi H.S."/>
            <person name="Lee M.S."/>
            <person name="Yu Y."/>
            <person name="Do Choi Y."/>
            <person name="Park B.S."/>
            <person name="van Deynze A."/>
            <person name="Ashrafi H."/>
            <person name="Hill T."/>
            <person name="Kim W.T."/>
            <person name="Pai H.S."/>
            <person name="Ahn H.K."/>
            <person name="Yeam I."/>
            <person name="Giovannoni J.J."/>
            <person name="Rose J.K."/>
            <person name="Sorensen I."/>
            <person name="Lee S.J."/>
            <person name="Kim R.W."/>
            <person name="Choi I.Y."/>
            <person name="Choi B.S."/>
            <person name="Lim J.S."/>
            <person name="Lee Y.H."/>
            <person name="Choi D."/>
        </authorList>
    </citation>
    <scope>NUCLEOTIDE SEQUENCE [LARGE SCALE GENOMIC DNA]</scope>
    <source>
        <strain evidence="2">cv. CM334</strain>
    </source>
</reference>
<dbReference type="PANTHER" id="PTHR33494">
    <property type="entry name" value="OS02G0793800 PROTEIN"/>
    <property type="match status" value="1"/>
</dbReference>
<reference evidence="1 2" key="2">
    <citation type="journal article" date="2017" name="Genome Biol.">
        <title>New reference genome sequences of hot pepper reveal the massive evolution of plant disease-resistance genes by retroduplication.</title>
        <authorList>
            <person name="Kim S."/>
            <person name="Park J."/>
            <person name="Yeom S.I."/>
            <person name="Kim Y.M."/>
            <person name="Seo E."/>
            <person name="Kim K.T."/>
            <person name="Kim M.S."/>
            <person name="Lee J.M."/>
            <person name="Cheong K."/>
            <person name="Shin H.S."/>
            <person name="Kim S.B."/>
            <person name="Han K."/>
            <person name="Lee J."/>
            <person name="Park M."/>
            <person name="Lee H.A."/>
            <person name="Lee H.Y."/>
            <person name="Lee Y."/>
            <person name="Oh S."/>
            <person name="Lee J.H."/>
            <person name="Choi E."/>
            <person name="Choi E."/>
            <person name="Lee S.E."/>
            <person name="Jeon J."/>
            <person name="Kim H."/>
            <person name="Choi G."/>
            <person name="Song H."/>
            <person name="Lee J."/>
            <person name="Lee S.C."/>
            <person name="Kwon J.K."/>
            <person name="Lee H.Y."/>
            <person name="Koo N."/>
            <person name="Hong Y."/>
            <person name="Kim R.W."/>
            <person name="Kang W.H."/>
            <person name="Huh J.H."/>
            <person name="Kang B.C."/>
            <person name="Yang T.J."/>
            <person name="Lee Y.H."/>
            <person name="Bennetzen J.L."/>
            <person name="Choi D."/>
        </authorList>
    </citation>
    <scope>NUCLEOTIDE SEQUENCE [LARGE SCALE GENOMIC DNA]</scope>
    <source>
        <strain evidence="2">cv. CM334</strain>
    </source>
</reference>
<dbReference type="EMBL" id="AYRZ02000002">
    <property type="protein sequence ID" value="PHT88991.1"/>
    <property type="molecule type" value="Genomic_DNA"/>
</dbReference>
<sequence length="142" mass="15922">MSEGVNLSSDERQTLEILEDISRYVFSNTQNMATSDEKFLKTRVNSLCCLLQKDPATAHKGENYGDAAVGGKRTDELISFFLLAASGKKVEDWSAADVKSINPAPFMSRRDSIGELVVNLPRISLFPQFLYNIYEDSDYQAR</sequence>
<keyword evidence="2" id="KW-1185">Reference proteome</keyword>
<name>A0A2G3A477_CAPAN</name>
<dbReference type="PANTHER" id="PTHR33494:SF1">
    <property type="entry name" value="C2H2-TYPE DOMAIN-CONTAINING PROTEIN-RELATED"/>
    <property type="match status" value="1"/>
</dbReference>
<dbReference type="OMA" id="VHCISEQ"/>
<comment type="caution">
    <text evidence="1">The sequence shown here is derived from an EMBL/GenBank/DDBJ whole genome shotgun (WGS) entry which is preliminary data.</text>
</comment>
<dbReference type="Proteomes" id="UP000222542">
    <property type="component" value="Unassembled WGS sequence"/>
</dbReference>
<gene>
    <name evidence="1" type="ORF">T459_04104</name>
</gene>
<accession>A0A2G3A477</accession>
<dbReference type="Gramene" id="PHT88991">
    <property type="protein sequence ID" value="PHT88991"/>
    <property type="gene ID" value="T459_04104"/>
</dbReference>
<evidence type="ECO:0000313" key="1">
    <source>
        <dbReference type="EMBL" id="PHT88991.1"/>
    </source>
</evidence>